<feature type="transmembrane region" description="Helical" evidence="13">
    <location>
        <begin position="82"/>
        <end position="99"/>
    </location>
</feature>
<feature type="compositionally biased region" description="Gly residues" evidence="12">
    <location>
        <begin position="393"/>
        <end position="402"/>
    </location>
</feature>
<keyword evidence="9 13" id="KW-1133">Transmembrane helix</keyword>
<dbReference type="PIRSF" id="PIRSF000267">
    <property type="entry name" value="Cyt_oxidse_sub2"/>
    <property type="match status" value="1"/>
</dbReference>
<feature type="transmembrane region" description="Helical" evidence="13">
    <location>
        <begin position="194"/>
        <end position="216"/>
    </location>
</feature>
<feature type="compositionally biased region" description="Low complexity" evidence="12">
    <location>
        <begin position="377"/>
        <end position="392"/>
    </location>
</feature>
<dbReference type="NCBIfam" id="TIGR00203">
    <property type="entry name" value="cydB"/>
    <property type="match status" value="1"/>
</dbReference>
<dbReference type="PANTHER" id="PTHR43141:SF5">
    <property type="entry name" value="CYTOCHROME BD-I UBIQUINOL OXIDASE SUBUNIT 2"/>
    <property type="match status" value="1"/>
</dbReference>
<evidence type="ECO:0000256" key="10">
    <source>
        <dbReference type="ARBA" id="ARBA00023004"/>
    </source>
</evidence>
<feature type="transmembrane region" description="Helical" evidence="13">
    <location>
        <begin position="6"/>
        <end position="36"/>
    </location>
</feature>
<keyword evidence="8" id="KW-0249">Electron transport</keyword>
<dbReference type="PANTHER" id="PTHR43141">
    <property type="entry name" value="CYTOCHROME BD2 SUBUNIT II"/>
    <property type="match status" value="1"/>
</dbReference>
<feature type="transmembrane region" description="Helical" evidence="13">
    <location>
        <begin position="158"/>
        <end position="182"/>
    </location>
</feature>
<accession>A0ABM8G4T9</accession>
<evidence type="ECO:0000256" key="7">
    <source>
        <dbReference type="ARBA" id="ARBA00022723"/>
    </source>
</evidence>
<dbReference type="Proteomes" id="UP001321475">
    <property type="component" value="Chromosome"/>
</dbReference>
<keyword evidence="11 13" id="KW-0472">Membrane</keyword>
<dbReference type="EMBL" id="AP027729">
    <property type="protein sequence ID" value="BDZ43116.1"/>
    <property type="molecule type" value="Genomic_DNA"/>
</dbReference>
<feature type="transmembrane region" description="Helical" evidence="13">
    <location>
        <begin position="296"/>
        <end position="319"/>
    </location>
</feature>
<dbReference type="InterPro" id="IPR003317">
    <property type="entry name" value="Cyt-d_oxidase_su2"/>
</dbReference>
<evidence type="ECO:0000256" key="11">
    <source>
        <dbReference type="ARBA" id="ARBA00023136"/>
    </source>
</evidence>
<keyword evidence="4" id="KW-1003">Cell membrane</keyword>
<dbReference type="Pfam" id="PF02322">
    <property type="entry name" value="Cyt_bd_oxida_II"/>
    <property type="match status" value="1"/>
</dbReference>
<keyword evidence="7" id="KW-0479">Metal-binding</keyword>
<evidence type="ECO:0000256" key="12">
    <source>
        <dbReference type="SAM" id="MobiDB-lite"/>
    </source>
</evidence>
<comment type="subcellular location">
    <subcellularLocation>
        <location evidence="1">Cell membrane</location>
        <topology evidence="1">Multi-pass membrane protein</topology>
    </subcellularLocation>
</comment>
<evidence type="ECO:0000256" key="1">
    <source>
        <dbReference type="ARBA" id="ARBA00004651"/>
    </source>
</evidence>
<keyword evidence="10" id="KW-0408">Iron</keyword>
<keyword evidence="5" id="KW-0349">Heme</keyword>
<evidence type="ECO:0000256" key="3">
    <source>
        <dbReference type="ARBA" id="ARBA00022448"/>
    </source>
</evidence>
<evidence type="ECO:0000313" key="15">
    <source>
        <dbReference type="Proteomes" id="UP001321475"/>
    </source>
</evidence>
<feature type="transmembrane region" description="Helical" evidence="13">
    <location>
        <begin position="247"/>
        <end position="269"/>
    </location>
</feature>
<keyword evidence="3" id="KW-0813">Transport</keyword>
<evidence type="ECO:0000313" key="14">
    <source>
        <dbReference type="EMBL" id="BDZ43116.1"/>
    </source>
</evidence>
<feature type="transmembrane region" description="Helical" evidence="13">
    <location>
        <begin position="222"/>
        <end position="240"/>
    </location>
</feature>
<evidence type="ECO:0000256" key="9">
    <source>
        <dbReference type="ARBA" id="ARBA00022989"/>
    </source>
</evidence>
<organism evidence="14 15">
    <name type="scientific">Paraoerskovia sediminicola</name>
    <dbReference type="NCBI Taxonomy" id="1138587"/>
    <lineage>
        <taxon>Bacteria</taxon>
        <taxon>Bacillati</taxon>
        <taxon>Actinomycetota</taxon>
        <taxon>Actinomycetes</taxon>
        <taxon>Micrococcales</taxon>
        <taxon>Cellulomonadaceae</taxon>
        <taxon>Paraoerskovia</taxon>
    </lineage>
</organism>
<sequence length="402" mass="43267">MDLAILWFVLIAVLWTGYLVLEGFDFGVGMLLPVLGKKDKDRRVMINTIGPVWDGNEVWLLTAGGATFAAFPEWYATLFSGFYLPLLIILLALIVRVIAFEYRGKIADPVWIRRCDQALIVGSWIPALLWGVAFANLVRGVELDADHQFTGGFFSLLSPFALLGGLVTVSLFLMHGSVYLALKTDGEIRERSRRLAGVFSLAATVITAGWALWAQIAYSVTWTWAVVAVAAVCLISVVLMNARGREGWAFIFSAGAIVSAVVLIFGSMYPDVMPAVDPANSLTVDNASSSDYTLTVMTWVAVVLVPVVLLYQSWTYWVFRRRLSTEDIPEPIGLSWEKIKGAAFVGSGDGEQGAPRSGGHGGLDLTVDEDAPPPDLTGTGATTARPGRTADGVGSGDVSGRG</sequence>
<name>A0ABM8G4T9_9CELL</name>
<keyword evidence="15" id="KW-1185">Reference proteome</keyword>
<evidence type="ECO:0000256" key="2">
    <source>
        <dbReference type="ARBA" id="ARBA00007543"/>
    </source>
</evidence>
<protein>
    <submittedName>
        <fullName evidence="14">Cytochrome c oxidase assembly protein</fullName>
    </submittedName>
</protein>
<evidence type="ECO:0000256" key="4">
    <source>
        <dbReference type="ARBA" id="ARBA00022475"/>
    </source>
</evidence>
<evidence type="ECO:0000256" key="8">
    <source>
        <dbReference type="ARBA" id="ARBA00022982"/>
    </source>
</evidence>
<reference evidence="15" key="1">
    <citation type="journal article" date="2019" name="Int. J. Syst. Evol. Microbiol.">
        <title>The Global Catalogue of Microorganisms (GCM) 10K type strain sequencing project: providing services to taxonomists for standard genome sequencing and annotation.</title>
        <authorList>
            <consortium name="The Broad Institute Genomics Platform"/>
            <consortium name="The Broad Institute Genome Sequencing Center for Infectious Disease"/>
            <person name="Wu L."/>
            <person name="Ma J."/>
        </authorList>
    </citation>
    <scope>NUCLEOTIDE SEQUENCE [LARGE SCALE GENOMIC DNA]</scope>
    <source>
        <strain evidence="15">NBRC 108565</strain>
    </source>
</reference>
<gene>
    <name evidence="14" type="primary">cydB</name>
    <name evidence="14" type="ORF">GCM10025865_24150</name>
</gene>
<proteinExistence type="inferred from homology"/>
<comment type="similarity">
    <text evidence="2">Belongs to the cytochrome ubiquinol oxidase subunit 2 family.</text>
</comment>
<dbReference type="RefSeq" id="WP_350227551.1">
    <property type="nucleotide sequence ID" value="NZ_AP027729.1"/>
</dbReference>
<feature type="region of interest" description="Disordered" evidence="12">
    <location>
        <begin position="347"/>
        <end position="402"/>
    </location>
</feature>
<evidence type="ECO:0000256" key="13">
    <source>
        <dbReference type="SAM" id="Phobius"/>
    </source>
</evidence>
<feature type="transmembrane region" description="Helical" evidence="13">
    <location>
        <begin position="119"/>
        <end position="138"/>
    </location>
</feature>
<evidence type="ECO:0000256" key="6">
    <source>
        <dbReference type="ARBA" id="ARBA00022692"/>
    </source>
</evidence>
<feature type="compositionally biased region" description="Gly residues" evidence="12">
    <location>
        <begin position="347"/>
        <end position="362"/>
    </location>
</feature>
<keyword evidence="6 13" id="KW-0812">Transmembrane</keyword>
<evidence type="ECO:0000256" key="5">
    <source>
        <dbReference type="ARBA" id="ARBA00022617"/>
    </source>
</evidence>